<dbReference type="InterPro" id="IPR036890">
    <property type="entry name" value="HATPase_C_sf"/>
</dbReference>
<evidence type="ECO:0000313" key="10">
    <source>
        <dbReference type="EMBL" id="TNY23218.1"/>
    </source>
</evidence>
<evidence type="ECO:0000256" key="1">
    <source>
        <dbReference type="ARBA" id="ARBA00006155"/>
    </source>
</evidence>
<dbReference type="EMBL" id="SOZI01000014">
    <property type="protein sequence ID" value="TNY23218.1"/>
    <property type="molecule type" value="Genomic_DNA"/>
</dbReference>
<feature type="region of interest" description="Disordered" evidence="8">
    <location>
        <begin position="403"/>
        <end position="461"/>
    </location>
</feature>
<dbReference type="InterPro" id="IPR036784">
    <property type="entry name" value="AK/P_DHK_N_sf"/>
</dbReference>
<keyword evidence="5 7" id="KW-0067">ATP-binding</keyword>
<dbReference type="PANTHER" id="PTHR11947:SF25">
    <property type="entry name" value="[PYRUVATE DEHYDROGENASE (ACETYL-TRANSFERRING)] KINASE 2, MITOCHONDRIAL"/>
    <property type="match status" value="1"/>
</dbReference>
<comment type="caution">
    <text evidence="10">The sequence shown here is derived from an EMBL/GenBank/DDBJ whole genome shotgun (WGS) entry which is preliminary data.</text>
</comment>
<evidence type="ECO:0000256" key="7">
    <source>
        <dbReference type="RuleBase" id="RU366032"/>
    </source>
</evidence>
<keyword evidence="2 7" id="KW-0808">Transferase</keyword>
<evidence type="ECO:0000256" key="8">
    <source>
        <dbReference type="SAM" id="MobiDB-lite"/>
    </source>
</evidence>
<feature type="region of interest" description="Disordered" evidence="8">
    <location>
        <begin position="356"/>
        <end position="384"/>
    </location>
</feature>
<evidence type="ECO:0000259" key="9">
    <source>
        <dbReference type="Pfam" id="PF10436"/>
    </source>
</evidence>
<dbReference type="Proteomes" id="UP000311382">
    <property type="component" value="Unassembled WGS sequence"/>
</dbReference>
<evidence type="ECO:0000256" key="6">
    <source>
        <dbReference type="ARBA" id="ARBA00023128"/>
    </source>
</evidence>
<dbReference type="GO" id="GO:0005759">
    <property type="term" value="C:mitochondrial matrix"/>
    <property type="evidence" value="ECO:0007669"/>
    <property type="project" value="UniProtKB-SubCell"/>
</dbReference>
<dbReference type="SUPFAM" id="SSF69012">
    <property type="entry name" value="alpha-ketoacid dehydrogenase kinase, N-terminal domain"/>
    <property type="match status" value="1"/>
</dbReference>
<dbReference type="Gene3D" id="1.20.140.20">
    <property type="entry name" value="Alpha-ketoacid/pyruvate dehydrogenase kinase, N-terminal domain"/>
    <property type="match status" value="1"/>
</dbReference>
<dbReference type="EC" id="2.7.11.-" evidence="7"/>
<proteinExistence type="inferred from homology"/>
<gene>
    <name evidence="10" type="ORF">DMC30DRAFT_57503</name>
</gene>
<evidence type="ECO:0000256" key="4">
    <source>
        <dbReference type="ARBA" id="ARBA00022777"/>
    </source>
</evidence>
<evidence type="ECO:0000256" key="5">
    <source>
        <dbReference type="ARBA" id="ARBA00022840"/>
    </source>
</evidence>
<evidence type="ECO:0000256" key="3">
    <source>
        <dbReference type="ARBA" id="ARBA00022741"/>
    </source>
</evidence>
<dbReference type="SUPFAM" id="SSF55874">
    <property type="entry name" value="ATPase domain of HSP90 chaperone/DNA topoisomerase II/histidine kinase"/>
    <property type="match status" value="2"/>
</dbReference>
<dbReference type="Pfam" id="PF10436">
    <property type="entry name" value="BCDHK_Adom3"/>
    <property type="match status" value="1"/>
</dbReference>
<comment type="similarity">
    <text evidence="1 7">Belongs to the PDK/BCKDK protein kinase family.</text>
</comment>
<sequence>MQAVPRKSAVPAFFLNKVIESYASKHSTPISLKHMINFGNAGRNKGEKEEADKLIKGGNFLRTELPTRLSHRLRDLQELPYAVASHPRLQHVYELYLEAFEGIRKQPPITDLDANDRFCQFMTDTLDKHRVIIPELAIGVSETSPMHLPPAALDRIMLRMLRSRISRRVITEQHIALTQQFRDRQRKGKGRALDDARQEAERHVGIVDTKLNAADVVRMCRGVMKELGGPAAEVPILVEGHTDQTFAYISEHLEFMIFELIKGAAHATVSAHGSSAPQHPILVTLGHNKRELMVRVSDQGGGIAPYGGLPPDPADLQLQLSPLGAPPGTLAAAPLSAQRLDIFSFSHMRRFYQHHNANAGASPPPALDATPPLSAGSMPQDPTATGIMALRSVGELAGTVKEQLERHQAQQQELASSLSPSSSSSPGSSSTSTSSAPSSTSSPSSPSSSSTTDPSSRPDLDAQVRNGLALDAQLRSGIGLPLARMYAEYFGGALSIFTCQGYGSDAFLTVPKFGVEGAVPSHGV</sequence>
<keyword evidence="6 7" id="KW-0496">Mitochondrion</keyword>
<dbReference type="STRING" id="5288.A0A5C5G262"/>
<dbReference type="GO" id="GO:0004740">
    <property type="term" value="F:pyruvate dehydrogenase (acetyl-transferring) kinase activity"/>
    <property type="evidence" value="ECO:0007669"/>
    <property type="project" value="TreeGrafter"/>
</dbReference>
<name>A0A5C5G262_9BASI</name>
<dbReference type="GO" id="GO:0005524">
    <property type="term" value="F:ATP binding"/>
    <property type="evidence" value="ECO:0007669"/>
    <property type="project" value="UniProtKB-UniRule"/>
</dbReference>
<dbReference type="OrthoDB" id="3264224at2759"/>
<dbReference type="AlphaFoldDB" id="A0A5C5G262"/>
<comment type="subcellular location">
    <subcellularLocation>
        <location evidence="7">Mitochondrion matrix</location>
    </subcellularLocation>
</comment>
<dbReference type="PANTHER" id="PTHR11947">
    <property type="entry name" value="PYRUVATE DEHYDROGENASE KINASE"/>
    <property type="match status" value="1"/>
</dbReference>
<feature type="domain" description="Branched-chain alpha-ketoacid dehydrogenase kinase/Pyruvate dehydrogenase kinase N-terminal" evidence="9">
    <location>
        <begin position="29"/>
        <end position="208"/>
    </location>
</feature>
<organism evidence="10 11">
    <name type="scientific">Rhodotorula diobovata</name>
    <dbReference type="NCBI Taxonomy" id="5288"/>
    <lineage>
        <taxon>Eukaryota</taxon>
        <taxon>Fungi</taxon>
        <taxon>Dikarya</taxon>
        <taxon>Basidiomycota</taxon>
        <taxon>Pucciniomycotina</taxon>
        <taxon>Microbotryomycetes</taxon>
        <taxon>Sporidiobolales</taxon>
        <taxon>Sporidiobolaceae</taxon>
        <taxon>Rhodotorula</taxon>
    </lineage>
</organism>
<dbReference type="InterPro" id="IPR039028">
    <property type="entry name" value="BCKD/PDK"/>
</dbReference>
<dbReference type="GO" id="GO:0010906">
    <property type="term" value="P:regulation of glucose metabolic process"/>
    <property type="evidence" value="ECO:0007669"/>
    <property type="project" value="TreeGrafter"/>
</dbReference>
<dbReference type="Gene3D" id="3.30.565.10">
    <property type="entry name" value="Histidine kinase-like ATPase, C-terminal domain"/>
    <property type="match status" value="1"/>
</dbReference>
<keyword evidence="11" id="KW-1185">Reference proteome</keyword>
<evidence type="ECO:0000256" key="2">
    <source>
        <dbReference type="ARBA" id="ARBA00022679"/>
    </source>
</evidence>
<protein>
    <recommendedName>
        <fullName evidence="7">Protein-serine/threonine kinase</fullName>
        <ecNumber evidence="7">2.7.11.-</ecNumber>
    </recommendedName>
</protein>
<keyword evidence="4 7" id="KW-0418">Kinase</keyword>
<dbReference type="InterPro" id="IPR018955">
    <property type="entry name" value="BCDHK/PDK_N"/>
</dbReference>
<keyword evidence="3 7" id="KW-0547">Nucleotide-binding</keyword>
<reference evidence="10 11" key="1">
    <citation type="submission" date="2019-03" db="EMBL/GenBank/DDBJ databases">
        <title>Rhodosporidium diobovatum UCD-FST 08-225 genome sequencing, assembly, and annotation.</title>
        <authorList>
            <person name="Fakankun I.U."/>
            <person name="Fristensky B."/>
            <person name="Levin D.B."/>
        </authorList>
    </citation>
    <scope>NUCLEOTIDE SEQUENCE [LARGE SCALE GENOMIC DNA]</scope>
    <source>
        <strain evidence="10 11">UCD-FST 08-225</strain>
    </source>
</reference>
<feature type="compositionally biased region" description="Low complexity" evidence="8">
    <location>
        <begin position="416"/>
        <end position="455"/>
    </location>
</feature>
<accession>A0A5C5G262</accession>
<evidence type="ECO:0000313" key="11">
    <source>
        <dbReference type="Proteomes" id="UP000311382"/>
    </source>
</evidence>